<dbReference type="Gene3D" id="2.60.40.290">
    <property type="match status" value="1"/>
</dbReference>
<feature type="chain" id="PRO_5046825251" evidence="3">
    <location>
        <begin position="23"/>
        <end position="374"/>
    </location>
</feature>
<feature type="domain" description="CBM2" evidence="4">
    <location>
        <begin position="272"/>
        <end position="374"/>
    </location>
</feature>
<protein>
    <submittedName>
        <fullName evidence="5">Cellulose binding domain-containing protein</fullName>
    </submittedName>
</protein>
<keyword evidence="2" id="KW-0378">Hydrolase</keyword>
<evidence type="ECO:0000313" key="6">
    <source>
        <dbReference type="Proteomes" id="UP001183176"/>
    </source>
</evidence>
<evidence type="ECO:0000256" key="2">
    <source>
        <dbReference type="RuleBase" id="RU361163"/>
    </source>
</evidence>
<dbReference type="PANTHER" id="PTHR34002:SF9">
    <property type="entry name" value="XYLOGLUCAN-SPECIFIC ENDO-BETA-1,4-GLUCANASE A"/>
    <property type="match status" value="1"/>
</dbReference>
<evidence type="ECO:0000256" key="1">
    <source>
        <dbReference type="ARBA" id="ARBA00005519"/>
    </source>
</evidence>
<sequence>MRRLSLLAAGLALILGAVEIGAVTAIPAAADTTLCDQYGSTAIQSGAYIVQNNRWGTSATQCIGVSSTGFRIVQEDGVAATNGAPTGYPSVYRGCHYGNCTAGFSPVAANSAKFAGIGTSVSMRYPAGGNWDASYDIWFDPTARTNGQNTGAEIMVWLNHSGLPQPVGSRVGTVSLAGGTWDVWEGNIGWNVVSYVRTAGTGSMSFPVSTFYKDAIGRGYASNSWYLTSIQAGFEPWSGGTGLAVTNFAVTTGRTPPPKTASPTTAPPTIARPIRAASCTARLRVTQAWNGGFTADMTVRNTGTVATRAWRVSWTWPSGQAAINIWNANGTTSGSTQLATDAGYNGALAAAATTTFGFQATGNSTTPTATCTAS</sequence>
<keyword evidence="6" id="KW-1185">Reference proteome</keyword>
<keyword evidence="2" id="KW-0119">Carbohydrate metabolism</keyword>
<dbReference type="Gene3D" id="2.60.120.180">
    <property type="match status" value="1"/>
</dbReference>
<dbReference type="Pfam" id="PF01670">
    <property type="entry name" value="Glyco_hydro_12"/>
    <property type="match status" value="1"/>
</dbReference>
<dbReference type="InterPro" id="IPR002594">
    <property type="entry name" value="GH12"/>
</dbReference>
<evidence type="ECO:0000256" key="3">
    <source>
        <dbReference type="SAM" id="SignalP"/>
    </source>
</evidence>
<organism evidence="5 6">
    <name type="scientific">Jatrophihabitans lederbergiae</name>
    <dbReference type="NCBI Taxonomy" id="3075547"/>
    <lineage>
        <taxon>Bacteria</taxon>
        <taxon>Bacillati</taxon>
        <taxon>Actinomycetota</taxon>
        <taxon>Actinomycetes</taxon>
        <taxon>Jatrophihabitantales</taxon>
        <taxon>Jatrophihabitantaceae</taxon>
        <taxon>Jatrophihabitans</taxon>
    </lineage>
</organism>
<keyword evidence="2" id="KW-0326">Glycosidase</keyword>
<accession>A0ABU2J9I9</accession>
<name>A0ABU2J9I9_9ACTN</name>
<comment type="similarity">
    <text evidence="1 2">Belongs to the glycosyl hydrolase 12 (cellulase H) family.</text>
</comment>
<dbReference type="InterPro" id="IPR008965">
    <property type="entry name" value="CBM2/CBM3_carb-bd_dom_sf"/>
</dbReference>
<dbReference type="InterPro" id="IPR001919">
    <property type="entry name" value="CBD2"/>
</dbReference>
<comment type="caution">
    <text evidence="5">The sequence shown here is derived from an EMBL/GenBank/DDBJ whole genome shotgun (WGS) entry which is preliminary data.</text>
</comment>
<dbReference type="Pfam" id="PF00553">
    <property type="entry name" value="CBM_2"/>
    <property type="match status" value="1"/>
</dbReference>
<reference evidence="6" key="1">
    <citation type="submission" date="2023-07" db="EMBL/GenBank/DDBJ databases">
        <title>30 novel species of actinomycetes from the DSMZ collection.</title>
        <authorList>
            <person name="Nouioui I."/>
        </authorList>
    </citation>
    <scope>NUCLEOTIDE SEQUENCE [LARGE SCALE GENOMIC DNA]</scope>
    <source>
        <strain evidence="6">DSM 44399</strain>
    </source>
</reference>
<dbReference type="Proteomes" id="UP001183176">
    <property type="component" value="Unassembled WGS sequence"/>
</dbReference>
<dbReference type="SMART" id="SM00637">
    <property type="entry name" value="CBD_II"/>
    <property type="match status" value="1"/>
</dbReference>
<dbReference type="InterPro" id="IPR013319">
    <property type="entry name" value="GH11/12"/>
</dbReference>
<evidence type="ECO:0000313" key="5">
    <source>
        <dbReference type="EMBL" id="MDT0261622.1"/>
    </source>
</evidence>
<dbReference type="InterPro" id="IPR012291">
    <property type="entry name" value="CBM2_carb-bd_dom_sf"/>
</dbReference>
<proteinExistence type="inferred from homology"/>
<dbReference type="SUPFAM" id="SSF49899">
    <property type="entry name" value="Concanavalin A-like lectins/glucanases"/>
    <property type="match status" value="1"/>
</dbReference>
<gene>
    <name evidence="5" type="ORF">RM423_09475</name>
</gene>
<keyword evidence="3" id="KW-0732">Signal</keyword>
<dbReference type="RefSeq" id="WP_311422777.1">
    <property type="nucleotide sequence ID" value="NZ_JAVREH010000009.1"/>
</dbReference>
<dbReference type="InterPro" id="IPR013320">
    <property type="entry name" value="ConA-like_dom_sf"/>
</dbReference>
<dbReference type="PROSITE" id="PS51173">
    <property type="entry name" value="CBM2"/>
    <property type="match status" value="1"/>
</dbReference>
<dbReference type="EMBL" id="JAVREH010000009">
    <property type="protein sequence ID" value="MDT0261622.1"/>
    <property type="molecule type" value="Genomic_DNA"/>
</dbReference>
<dbReference type="SUPFAM" id="SSF49384">
    <property type="entry name" value="Carbohydrate-binding domain"/>
    <property type="match status" value="1"/>
</dbReference>
<dbReference type="PANTHER" id="PTHR34002">
    <property type="entry name" value="BLR1656 PROTEIN"/>
    <property type="match status" value="1"/>
</dbReference>
<feature type="signal peptide" evidence="3">
    <location>
        <begin position="1"/>
        <end position="22"/>
    </location>
</feature>
<evidence type="ECO:0000259" key="4">
    <source>
        <dbReference type="PROSITE" id="PS51173"/>
    </source>
</evidence>
<keyword evidence="2" id="KW-0624">Polysaccharide degradation</keyword>